<feature type="domain" description="Thioredoxin" evidence="10">
    <location>
        <begin position="1"/>
        <end position="105"/>
    </location>
</feature>
<name>A0A919PHV5_9ACTN</name>
<dbReference type="PANTHER" id="PTHR45663:SF11">
    <property type="entry name" value="GEO12009P1"/>
    <property type="match status" value="1"/>
</dbReference>
<feature type="site" description="Contributes to redox potential value" evidence="8">
    <location>
        <position position="31"/>
    </location>
</feature>
<dbReference type="GO" id="GO:0005829">
    <property type="term" value="C:cytosol"/>
    <property type="evidence" value="ECO:0007669"/>
    <property type="project" value="TreeGrafter"/>
</dbReference>
<evidence type="ECO:0000259" key="10">
    <source>
        <dbReference type="PROSITE" id="PS51352"/>
    </source>
</evidence>
<dbReference type="PROSITE" id="PS51352">
    <property type="entry name" value="THIOREDOXIN_2"/>
    <property type="match status" value="1"/>
</dbReference>
<feature type="disulfide bond" description="Redox-active" evidence="9">
    <location>
        <begin position="29"/>
        <end position="32"/>
    </location>
</feature>
<dbReference type="PANTHER" id="PTHR45663">
    <property type="entry name" value="GEO12009P1"/>
    <property type="match status" value="1"/>
</dbReference>
<keyword evidence="2" id="KW-0813">Transport</keyword>
<evidence type="ECO:0000256" key="5">
    <source>
        <dbReference type="ARBA" id="ARBA00023284"/>
    </source>
</evidence>
<dbReference type="Pfam" id="PF00085">
    <property type="entry name" value="Thioredoxin"/>
    <property type="match status" value="1"/>
</dbReference>
<dbReference type="InterPro" id="IPR036249">
    <property type="entry name" value="Thioredoxin-like_sf"/>
</dbReference>
<evidence type="ECO:0000313" key="12">
    <source>
        <dbReference type="Proteomes" id="UP000660611"/>
    </source>
</evidence>
<feature type="active site" description="Nucleophile" evidence="8">
    <location>
        <position position="29"/>
    </location>
</feature>
<dbReference type="PIRSF" id="PIRSF000077">
    <property type="entry name" value="Thioredoxin"/>
    <property type="match status" value="1"/>
</dbReference>
<comment type="similarity">
    <text evidence="1 7">Belongs to the thioredoxin family.</text>
</comment>
<proteinExistence type="inferred from homology"/>
<evidence type="ECO:0000256" key="2">
    <source>
        <dbReference type="ARBA" id="ARBA00022448"/>
    </source>
</evidence>
<dbReference type="PROSITE" id="PS00194">
    <property type="entry name" value="THIOREDOXIN_1"/>
    <property type="match status" value="1"/>
</dbReference>
<dbReference type="AlphaFoldDB" id="A0A919PHV5"/>
<feature type="site" description="Contributes to redox potential value" evidence="8">
    <location>
        <position position="30"/>
    </location>
</feature>
<evidence type="ECO:0000256" key="3">
    <source>
        <dbReference type="ARBA" id="ARBA00022982"/>
    </source>
</evidence>
<dbReference type="GO" id="GO:0015035">
    <property type="term" value="F:protein-disulfide reductase activity"/>
    <property type="evidence" value="ECO:0007669"/>
    <property type="project" value="UniProtKB-UniRule"/>
</dbReference>
<keyword evidence="5 9" id="KW-0676">Redox-active center</keyword>
<evidence type="ECO:0000313" key="11">
    <source>
        <dbReference type="EMBL" id="GIG42198.1"/>
    </source>
</evidence>
<keyword evidence="3" id="KW-0249">Electron transport</keyword>
<dbReference type="Gene3D" id="3.40.30.10">
    <property type="entry name" value="Glutaredoxin"/>
    <property type="match status" value="1"/>
</dbReference>
<evidence type="ECO:0000256" key="9">
    <source>
        <dbReference type="PIRSR" id="PIRSR000077-4"/>
    </source>
</evidence>
<gene>
    <name evidence="11" type="primary">trxA_1</name>
    <name evidence="11" type="ORF">Dsi01nite_002390</name>
</gene>
<accession>A0A919PHV5</accession>
<dbReference type="SUPFAM" id="SSF52833">
    <property type="entry name" value="Thioredoxin-like"/>
    <property type="match status" value="1"/>
</dbReference>
<dbReference type="CDD" id="cd02947">
    <property type="entry name" value="TRX_family"/>
    <property type="match status" value="1"/>
</dbReference>
<dbReference type="InterPro" id="IPR005746">
    <property type="entry name" value="Thioredoxin"/>
</dbReference>
<dbReference type="EMBL" id="BONQ01000005">
    <property type="protein sequence ID" value="GIG42198.1"/>
    <property type="molecule type" value="Genomic_DNA"/>
</dbReference>
<protein>
    <recommendedName>
        <fullName evidence="6 7">Thioredoxin</fullName>
    </recommendedName>
</protein>
<comment type="caution">
    <text evidence="11">The sequence shown here is derived from an EMBL/GenBank/DDBJ whole genome shotgun (WGS) entry which is preliminary data.</text>
</comment>
<sequence>MLNVTDATFADEVLGSELPVLVDFWAEWCPPCHRLSPVLEELAVEYEGRARIVKLDSDENPETVRAYGVMSMPTLSLFRGGELVSQVVGARPRAQLRAQIDGALTEVAQNVS</sequence>
<evidence type="ECO:0000256" key="6">
    <source>
        <dbReference type="NCBIfam" id="TIGR01068"/>
    </source>
</evidence>
<evidence type="ECO:0000256" key="7">
    <source>
        <dbReference type="PIRNR" id="PIRNR000077"/>
    </source>
</evidence>
<evidence type="ECO:0000256" key="4">
    <source>
        <dbReference type="ARBA" id="ARBA00023157"/>
    </source>
</evidence>
<feature type="site" description="Deprotonates C-terminal active site Cys" evidence="8">
    <location>
        <position position="23"/>
    </location>
</feature>
<dbReference type="InterPro" id="IPR017937">
    <property type="entry name" value="Thioredoxin_CS"/>
</dbReference>
<keyword evidence="4 9" id="KW-1015">Disulfide bond</keyword>
<dbReference type="InterPro" id="IPR013766">
    <property type="entry name" value="Thioredoxin_domain"/>
</dbReference>
<feature type="active site" description="Nucleophile" evidence="8">
    <location>
        <position position="32"/>
    </location>
</feature>
<reference evidence="11" key="1">
    <citation type="submission" date="2021-01" db="EMBL/GenBank/DDBJ databases">
        <title>Whole genome shotgun sequence of Dactylosporangium siamense NBRC 106093.</title>
        <authorList>
            <person name="Komaki H."/>
            <person name="Tamura T."/>
        </authorList>
    </citation>
    <scope>NUCLEOTIDE SEQUENCE</scope>
    <source>
        <strain evidence="11">NBRC 106093</strain>
    </source>
</reference>
<organism evidence="11 12">
    <name type="scientific">Dactylosporangium siamense</name>
    <dbReference type="NCBI Taxonomy" id="685454"/>
    <lineage>
        <taxon>Bacteria</taxon>
        <taxon>Bacillati</taxon>
        <taxon>Actinomycetota</taxon>
        <taxon>Actinomycetes</taxon>
        <taxon>Micromonosporales</taxon>
        <taxon>Micromonosporaceae</taxon>
        <taxon>Dactylosporangium</taxon>
    </lineage>
</organism>
<dbReference type="FunFam" id="3.40.30.10:FF:000001">
    <property type="entry name" value="Thioredoxin"/>
    <property type="match status" value="1"/>
</dbReference>
<evidence type="ECO:0000256" key="1">
    <source>
        <dbReference type="ARBA" id="ARBA00008987"/>
    </source>
</evidence>
<evidence type="ECO:0000256" key="8">
    <source>
        <dbReference type="PIRSR" id="PIRSR000077-1"/>
    </source>
</evidence>
<dbReference type="Proteomes" id="UP000660611">
    <property type="component" value="Unassembled WGS sequence"/>
</dbReference>
<dbReference type="GO" id="GO:0045454">
    <property type="term" value="P:cell redox homeostasis"/>
    <property type="evidence" value="ECO:0007669"/>
    <property type="project" value="TreeGrafter"/>
</dbReference>
<dbReference type="RefSeq" id="WP_203844091.1">
    <property type="nucleotide sequence ID" value="NZ_BAAAVW010000003.1"/>
</dbReference>
<dbReference type="NCBIfam" id="TIGR01068">
    <property type="entry name" value="thioredoxin"/>
    <property type="match status" value="1"/>
</dbReference>
<keyword evidence="12" id="KW-1185">Reference proteome</keyword>
<dbReference type="PRINTS" id="PR00421">
    <property type="entry name" value="THIOREDOXIN"/>
</dbReference>